<dbReference type="KEGG" id="ccot:CCAX7_24050"/>
<protein>
    <submittedName>
        <fullName evidence="1">Uncharacterized protein</fullName>
    </submittedName>
</protein>
<dbReference type="SUPFAM" id="SSF55486">
    <property type="entry name" value="Metalloproteases ('zincins'), catalytic domain"/>
    <property type="match status" value="1"/>
</dbReference>
<dbReference type="Pfam" id="PF01433">
    <property type="entry name" value="Peptidase_M1"/>
    <property type="match status" value="1"/>
</dbReference>
<organism evidence="1 2">
    <name type="scientific">Capsulimonas corticalis</name>
    <dbReference type="NCBI Taxonomy" id="2219043"/>
    <lineage>
        <taxon>Bacteria</taxon>
        <taxon>Bacillati</taxon>
        <taxon>Armatimonadota</taxon>
        <taxon>Armatimonadia</taxon>
        <taxon>Capsulimonadales</taxon>
        <taxon>Capsulimonadaceae</taxon>
        <taxon>Capsulimonas</taxon>
    </lineage>
</organism>
<accession>A0A402CVC4</accession>
<dbReference type="EMBL" id="AP025739">
    <property type="protein sequence ID" value="BDI30354.1"/>
    <property type="molecule type" value="Genomic_DNA"/>
</dbReference>
<dbReference type="GO" id="GO:0008270">
    <property type="term" value="F:zinc ion binding"/>
    <property type="evidence" value="ECO:0007669"/>
    <property type="project" value="InterPro"/>
</dbReference>
<dbReference type="Gene3D" id="1.10.390.10">
    <property type="entry name" value="Neutral Protease Domain 2"/>
    <property type="match status" value="1"/>
</dbReference>
<dbReference type="OrthoDB" id="100605at2"/>
<evidence type="ECO:0000313" key="1">
    <source>
        <dbReference type="EMBL" id="BDI30354.1"/>
    </source>
</evidence>
<keyword evidence="2" id="KW-1185">Reference proteome</keyword>
<dbReference type="RefSeq" id="WP_119321314.1">
    <property type="nucleotide sequence ID" value="NZ_AP025739.1"/>
</dbReference>
<dbReference type="InterPro" id="IPR027268">
    <property type="entry name" value="Peptidase_M4/M1_CTD_sf"/>
</dbReference>
<gene>
    <name evidence="1" type="ORF">CCAX7_24050</name>
</gene>
<dbReference type="GO" id="GO:0008237">
    <property type="term" value="F:metallopeptidase activity"/>
    <property type="evidence" value="ECO:0007669"/>
    <property type="project" value="InterPro"/>
</dbReference>
<dbReference type="AlphaFoldDB" id="A0A402CVC4"/>
<proteinExistence type="predicted"/>
<sequence length="1214" mass="133218">MTTATPAPVSPARPSVGNEPTLSKRVFRILSIVRLDLAAALRRPMWWTWIGLIALMALVLSQNALLMLPQGDSAVGGKQTWVTSEFAVACDTVILAILFHAFFITIIAGLTVIRDEEQQVGEILHATPLTPGEYIWGKFLAVLAAIFLALIAQYALFAVSNHLYPHNGTPELHGPFAIGNYLRPAIEFAVPQFLFLGGVSFMIGERSRRPILVFVLPAAILLLSVFVLGHESDSRLTSPLARHLQMWCDPTGLAWLRRTWFDVDRGADFYNHHRVILDSAFLTSRLVFSALGLGAVAFSQAKFAGTLRRSARSGRKPRARRARPAPAAWRPVEASKVVTAPLARLRMQSGTPRWLASALAVASIEARELWTQPGLYLFIPLIVLFTTTSSLDATGMLDTPLLLTAGTLAERQFSSITVFLALILIVYTVESLERERACRFLAIRNSLPISTSGMLLGKFLTLNCVALAVAGSCLLVDLVILMRQGHVPVVVWPFALLWGVLGWPTVWMVIAGTMAAYSVTRSRAGAYVLGLCALILYTVPGADLSWAGNLALADAVHWSDLSVLEMDRHGLILNRLIALGAVFFYGAVAVRYFPRRERDPVQWATAMRPGPIFRSAALMLLFALPAFVGTFVLFQNVVRGQGGSVVADAEKNYWKKNINTWRDASMPGVRAADLSVDIYPDSRSFRVRGSYQLFNKDSKPLAHIPMTCGFQWKHLHWTLDGKPYQPTNLSGVYVITPDPALPPGKSALLGFSYDAPDPGISKGGKGLTEFVLPSAVVLTSFSTRFVPRIGYDPEIGVNDDNESDPADLSVTGIPESHGPLFGAPTPFMLSMRVTAPADFAVNCVGDKVGDQVQGDRRTTVWRSAHPVSDFNIVGGRWAVRRVPGVAVFYHPGHGENVGDMLSALAEARRKYSAWYAPYPDRELKLSEYPALAGLAQSFPTNITFGEEMGFLTQTDDDANAPFAVTAHEAAHQWWGTMVVPGDAPGGNVISEGMAQFSAVMLIDAVKGDAARQAFLREMESEYFKGRSVDSELSLAWTDGSKSGDQAVTYDKGGWAFYMLAQQMGWANAQRGFQKFLATYRHSDKTPTLTNLTDTLREFAPDKTGFDDAVQLWLHQTDIPEYQLSDVHRSRMRDGRWLATAQVKNIGGGRPVVEVGAWIEKSGSTQAQWRLGPMTPGEDSTGNYKYVGPGKPTRIVVDPNVKTLQRNRENATYRF</sequence>
<name>A0A402CVC4_9BACT</name>
<reference evidence="1 2" key="1">
    <citation type="journal article" date="2019" name="Int. J. Syst. Evol. Microbiol.">
        <title>Capsulimonas corticalis gen. nov., sp. nov., an aerobic capsulated bacterium, of a novel bacterial order, Capsulimonadales ord. nov., of the class Armatimonadia of the phylum Armatimonadetes.</title>
        <authorList>
            <person name="Li J."/>
            <person name="Kudo C."/>
            <person name="Tonouchi A."/>
        </authorList>
    </citation>
    <scope>NUCLEOTIDE SEQUENCE [LARGE SCALE GENOMIC DNA]</scope>
    <source>
        <strain evidence="1 2">AX-7</strain>
    </source>
</reference>
<dbReference type="InterPro" id="IPR014782">
    <property type="entry name" value="Peptidase_M1_dom"/>
</dbReference>
<dbReference type="Proteomes" id="UP000287394">
    <property type="component" value="Chromosome"/>
</dbReference>
<evidence type="ECO:0000313" key="2">
    <source>
        <dbReference type="Proteomes" id="UP000287394"/>
    </source>
</evidence>